<dbReference type="FunFam" id="3.30.70.3490:FF:000001">
    <property type="entry name" value="Oxysterol-binding protein"/>
    <property type="match status" value="1"/>
</dbReference>
<reference evidence="4 5" key="1">
    <citation type="journal article" date="2024" name="BMC Genomics">
        <title>De novo assembly and annotation of Popillia japonica's genome with initial clues to its potential as an invasive pest.</title>
        <authorList>
            <person name="Cucini C."/>
            <person name="Boschi S."/>
            <person name="Funari R."/>
            <person name="Cardaioli E."/>
            <person name="Iannotti N."/>
            <person name="Marturano G."/>
            <person name="Paoli F."/>
            <person name="Bruttini M."/>
            <person name="Carapelli A."/>
            <person name="Frati F."/>
            <person name="Nardi F."/>
        </authorList>
    </citation>
    <scope>NUCLEOTIDE SEQUENCE [LARGE SCALE GENOMIC DNA]</scope>
    <source>
        <strain evidence="4">DMR45628</strain>
    </source>
</reference>
<name>A0AAW1L870_POPJA</name>
<dbReference type="PANTHER" id="PTHR10972:SF200">
    <property type="entry name" value="OXYSTEROL-BINDING PROTEIN-RELATED PROTEIN 9"/>
    <property type="match status" value="1"/>
</dbReference>
<evidence type="ECO:0000256" key="3">
    <source>
        <dbReference type="RuleBase" id="RU003845"/>
    </source>
</evidence>
<gene>
    <name evidence="4" type="ORF">QE152_g14045</name>
</gene>
<dbReference type="Gene3D" id="3.30.70.3490">
    <property type="match status" value="1"/>
</dbReference>
<evidence type="ECO:0000313" key="5">
    <source>
        <dbReference type="Proteomes" id="UP001458880"/>
    </source>
</evidence>
<dbReference type="Proteomes" id="UP001458880">
    <property type="component" value="Unassembled WGS sequence"/>
</dbReference>
<dbReference type="EMBL" id="JASPKY010000139">
    <property type="protein sequence ID" value="KAK9730988.1"/>
    <property type="molecule type" value="Genomic_DNA"/>
</dbReference>
<evidence type="ECO:0000256" key="1">
    <source>
        <dbReference type="ARBA" id="ARBA00023121"/>
    </source>
</evidence>
<dbReference type="InterPro" id="IPR037239">
    <property type="entry name" value="OSBP_sf"/>
</dbReference>
<sequence length="446" mass="50917">MSIIISYFWNRLYPNLFVRQPRESSDTTLIRIPTPPIRPTSSINIRLSQRTFSIDEQLVKSPPGSHTALLASKQVVVTPSISAPSVPEAAPVRDSECVDYDALYEDEVETDVQLESQGSVIKHLLSQVKIGMDLTKVVLPTFILERRSLLEMYADYFAHPDIFVQIADLKDPKERMIQVVRWYLSSYHAGRKSAVAKKPYNPILGEIFYCLWDLPDSDSSEGVAPEGPVSWCKCNQLAFVAEQVSHHPPISAFYAEHYNKRISFNAHIYTKFYLNHSVELGGAVSITCKKTGYHCDIEFITKPFYGNKKHRVTADVFGPDDKKAFLNITGEWNGVMEARWGDGGEVEEFINVQNLDVVKKRVQPISQQQENESRKLWKEVTAGLKFNDIDHATNAKASLEQKQRDEAKLRKDTSTQWETRLFHKEVDDSWTYIKPLRQRLNSSSNT</sequence>
<dbReference type="InterPro" id="IPR018494">
    <property type="entry name" value="Oxysterol-bd_CS"/>
</dbReference>
<accession>A0AAW1L870</accession>
<evidence type="ECO:0000256" key="2">
    <source>
        <dbReference type="RuleBase" id="RU003844"/>
    </source>
</evidence>
<dbReference type="FunFam" id="1.10.287.2720:FF:000001">
    <property type="entry name" value="Oxysterol-binding OBPalpha"/>
    <property type="match status" value="1"/>
</dbReference>
<dbReference type="Gene3D" id="2.40.160.120">
    <property type="match status" value="2"/>
</dbReference>
<dbReference type="PANTHER" id="PTHR10972">
    <property type="entry name" value="OXYSTEROL-BINDING PROTEIN-RELATED"/>
    <property type="match status" value="1"/>
</dbReference>
<proteinExistence type="inferred from homology"/>
<dbReference type="GO" id="GO:0016020">
    <property type="term" value="C:membrane"/>
    <property type="evidence" value="ECO:0007669"/>
    <property type="project" value="TreeGrafter"/>
</dbReference>
<keyword evidence="1" id="KW-0446">Lipid-binding</keyword>
<protein>
    <recommendedName>
        <fullName evidence="3">Oxysterol-binding protein</fullName>
    </recommendedName>
</protein>
<evidence type="ECO:0000313" key="4">
    <source>
        <dbReference type="EMBL" id="KAK9730988.1"/>
    </source>
</evidence>
<dbReference type="GO" id="GO:0032934">
    <property type="term" value="F:sterol binding"/>
    <property type="evidence" value="ECO:0007669"/>
    <property type="project" value="TreeGrafter"/>
</dbReference>
<comment type="similarity">
    <text evidence="2">Belongs to the OSBP family.</text>
</comment>
<dbReference type="SUPFAM" id="SSF144000">
    <property type="entry name" value="Oxysterol-binding protein-like"/>
    <property type="match status" value="1"/>
</dbReference>
<dbReference type="GO" id="GO:0006869">
    <property type="term" value="P:lipid transport"/>
    <property type="evidence" value="ECO:0007669"/>
    <property type="project" value="UniProtKB-KW"/>
</dbReference>
<keyword evidence="3" id="KW-0445">Lipid transport</keyword>
<dbReference type="GO" id="GO:0005794">
    <property type="term" value="C:Golgi apparatus"/>
    <property type="evidence" value="ECO:0007669"/>
    <property type="project" value="TreeGrafter"/>
</dbReference>
<dbReference type="PROSITE" id="PS01013">
    <property type="entry name" value="OSBP"/>
    <property type="match status" value="1"/>
</dbReference>
<dbReference type="AlphaFoldDB" id="A0AAW1L870"/>
<dbReference type="Gene3D" id="1.10.287.2720">
    <property type="match status" value="1"/>
</dbReference>
<comment type="caution">
    <text evidence="4">The sequence shown here is derived from an EMBL/GenBank/DDBJ whole genome shotgun (WGS) entry which is preliminary data.</text>
</comment>
<dbReference type="GO" id="GO:0005829">
    <property type="term" value="C:cytosol"/>
    <property type="evidence" value="ECO:0007669"/>
    <property type="project" value="TreeGrafter"/>
</dbReference>
<keyword evidence="5" id="KW-1185">Reference proteome</keyword>
<dbReference type="Pfam" id="PF01237">
    <property type="entry name" value="Oxysterol_BP"/>
    <property type="match status" value="2"/>
</dbReference>
<organism evidence="4 5">
    <name type="scientific">Popillia japonica</name>
    <name type="common">Japanese beetle</name>
    <dbReference type="NCBI Taxonomy" id="7064"/>
    <lineage>
        <taxon>Eukaryota</taxon>
        <taxon>Metazoa</taxon>
        <taxon>Ecdysozoa</taxon>
        <taxon>Arthropoda</taxon>
        <taxon>Hexapoda</taxon>
        <taxon>Insecta</taxon>
        <taxon>Pterygota</taxon>
        <taxon>Neoptera</taxon>
        <taxon>Endopterygota</taxon>
        <taxon>Coleoptera</taxon>
        <taxon>Polyphaga</taxon>
        <taxon>Scarabaeiformia</taxon>
        <taxon>Scarabaeidae</taxon>
        <taxon>Rutelinae</taxon>
        <taxon>Popillia</taxon>
    </lineage>
</organism>
<dbReference type="InterPro" id="IPR000648">
    <property type="entry name" value="Oxysterol-bd"/>
</dbReference>
<keyword evidence="3" id="KW-0813">Transport</keyword>